<proteinExistence type="predicted"/>
<gene>
    <name evidence="1" type="ORF">UFOVP599_25</name>
</gene>
<protein>
    <submittedName>
        <fullName evidence="1">Recombinase NinB</fullName>
    </submittedName>
</protein>
<dbReference type="Gene3D" id="1.10.3790.10">
    <property type="entry name" value="NinB"/>
    <property type="match status" value="1"/>
</dbReference>
<dbReference type="Pfam" id="PF05772">
    <property type="entry name" value="NinB"/>
    <property type="match status" value="1"/>
</dbReference>
<reference evidence="1" key="1">
    <citation type="submission" date="2020-04" db="EMBL/GenBank/DDBJ databases">
        <authorList>
            <person name="Chiriac C."/>
            <person name="Salcher M."/>
            <person name="Ghai R."/>
            <person name="Kavagutti S V."/>
        </authorList>
    </citation>
    <scope>NUCLEOTIDE SEQUENCE</scope>
</reference>
<evidence type="ECO:0000313" key="1">
    <source>
        <dbReference type="EMBL" id="CAB4151589.1"/>
    </source>
</evidence>
<dbReference type="InterPro" id="IPR008711">
    <property type="entry name" value="Recombinase_NinB"/>
</dbReference>
<name>A0A6J5N795_9CAUD</name>
<organism evidence="1">
    <name type="scientific">uncultured Caudovirales phage</name>
    <dbReference type="NCBI Taxonomy" id="2100421"/>
    <lineage>
        <taxon>Viruses</taxon>
        <taxon>Duplodnaviria</taxon>
        <taxon>Heunggongvirae</taxon>
        <taxon>Uroviricota</taxon>
        <taxon>Caudoviricetes</taxon>
        <taxon>Peduoviridae</taxon>
        <taxon>Maltschvirus</taxon>
        <taxon>Maltschvirus maltsch</taxon>
    </lineage>
</organism>
<dbReference type="InterPro" id="IPR036619">
    <property type="entry name" value="NinB_sf"/>
</dbReference>
<dbReference type="SUPFAM" id="SSF103370">
    <property type="entry name" value="NinB"/>
    <property type="match status" value="1"/>
</dbReference>
<sequence length="129" mass="14429">MAVEKQNFVLAHELARKNASKAVLEAPEGYLVTIRPPTRSLMQNNRLWALLTDVSKQVDWYGRKLSPDNWKDVFTAALKKQDVVPGIEGGFVVLGLSTSNMTKQEMNDLQELISAFGAEHNVTWSENGQ</sequence>
<accession>A0A6J5N795</accession>
<dbReference type="EMBL" id="LR796556">
    <property type="protein sequence ID" value="CAB4151589.1"/>
    <property type="molecule type" value="Genomic_DNA"/>
</dbReference>